<dbReference type="GO" id="GO:0006310">
    <property type="term" value="P:DNA recombination"/>
    <property type="evidence" value="ECO:0007669"/>
    <property type="project" value="UniProtKB-KW"/>
</dbReference>
<dbReference type="InterPro" id="IPR003323">
    <property type="entry name" value="OTU_dom"/>
</dbReference>
<dbReference type="PANTHER" id="PTHR47642:SF8">
    <property type="entry name" value="ATP-DEPENDENT DNA HELICASE"/>
    <property type="match status" value="1"/>
</dbReference>
<dbReference type="Pfam" id="PF03372">
    <property type="entry name" value="Exo_endo_phos"/>
    <property type="match status" value="1"/>
</dbReference>
<dbReference type="RefSeq" id="XP_019628628.1">
    <property type="nucleotide sequence ID" value="XM_019773069.1"/>
</dbReference>
<dbReference type="InterPro" id="IPR027417">
    <property type="entry name" value="P-loop_NTPase"/>
</dbReference>
<keyword evidence="4" id="KW-1185">Reference proteome</keyword>
<dbReference type="InterPro" id="IPR038765">
    <property type="entry name" value="Papain-like_cys_pep_sf"/>
</dbReference>
<gene>
    <name evidence="5" type="primary">LOC109473188</name>
</gene>
<dbReference type="PROSITE" id="PS50802">
    <property type="entry name" value="OTU"/>
    <property type="match status" value="1"/>
</dbReference>
<evidence type="ECO:0000256" key="1">
    <source>
        <dbReference type="ARBA" id="ARBA00022807"/>
    </source>
</evidence>
<keyword evidence="2" id="KW-0347">Helicase</keyword>
<accession>A0A6P4YWA8</accession>
<dbReference type="SUPFAM" id="SSF56219">
    <property type="entry name" value="DNase I-like"/>
    <property type="match status" value="1"/>
</dbReference>
<sequence length="1884" mass="213553">MRRLTYSTICTMIAAGFATRVISSMCRGEMPAQAKANGLQLADIPEELQNLRPLERRLISQRIPFMKLVGLPKGQQRAIHGPAINVPAKLENVCSLLPRLPGNAQVLPMKLKRRLIYTGHYMYDFIRPRQVTEALFWLKRNNRLYKDVTFCEDWQQQWLDGDSDLWEAMINSSSPEVADGDSIDTDNDINRLAESHGHVVEDVPQDGNCFFAAMHLVLNRAGRHSDSPHDMRGELVTYLRKSKDVTRYQPCIPDAVEDLQPAVGGYDVEQPEEVDFDIAHISDPVERQTAKWNRYIDRLANGAWADHVAIQALADMMDIEIQILGTLNPDSMTIIQPAHSITSQRLTVTIGLIGQSHYVALHKMSSNTQEDVHLMSQGTGADVSATSTTTQNTVMTEQEKEDAEDEAAFKETSAARGLPYTTCLQEDNLQDNENVYSLAPGENQCPRAFLTDEDFELLANPEKYPDGRFGYSIHRKKNLTVRKYFNQRLLDADGRFAKDVDYLFAAQYVVEAKQIRDDASIALRQTRGRMMQGGPLNAGVVKNAANVAAWFRTDAAYKFLKNVRGSPPYWQKVLYQVLAMVRQFGTPTWFLTLSAADMHWPEIIQSIGKQYGQDFTPDDIAAMPWQDKCDWLNRNPVTVARLFQHRLEVFFTDFICSAAHPIGEIQDYFIRVEFQARGSPHAHTLLWVKDAPKIDEDPDDVVCQFIDKYQTCEMTPDSAKFQQHKHSTSCRRHGGCRFSYPRPPSRKTIIARPGVRDNTDDNTIHTKSTKALQKIRTYLDDKTTPRDMTLDELFHKAEVAEDEYMKELSTTTSGISIILKRDPMCQVTNSYNKDIIHSWQANIDLQFITDVYACIMYVTSYMMKSERAMSELLRKTAKETANEDVKSQLRKLGTTFLNHREVSAQEAAYRLLSLPLKKASRTVQFINTSAKEKRVSMLKSSAVLDAMEDEDEDVFETSLNDRYAARPSEMESMSLAEFTATYAVAYGESTPDETSTTKQERIQLQKGLGVMYKRRRPAVIRFHKEKEEGESKYRHLLMLYCPWRNEDQLMSDFDSYEQHYQAVKDIIDRNEDLYTVKTTRLDEAMDNMDNIGAPEHAWDMLGPGAQQQQAEQEEEGICDDRSIGAEDLQHNADLTDNRNQDNVDRHAELHARYTAEATKSLLSLEEYREMMRALNENQRNIVNYHRQWCKATVIALKEHKPLPTYRLFLSGPGGVGKSHVIKIVHFETVRLLRLAHCFEPEDVIVILTAFTGVAAFNINGLTLHSAFLLETINKRGDYRALGSDRLNTLRSRLSKLRLLVIDEVSMVGSSMLVHIHRRLQDIMGGHSDATFGNVSILAVGDLYQLQPVLQNHVFEPPRDQYAQLHGSLWQDNFDMVELTESMRQHDDKAFADLLNRVRTASCTPDDIVILQSRSTSNTDPGYPHNALHVFTTNKAVDEHNTTKLQQLTTETIHIQCHDYTKDRQTGQLQLNASSKPSETGSLRSEISVAVGARVMVTVNIDVADGLVNGACGTVVDIMTNRGEPHAILVAFDSDQVGRKATASSQYQHTHQGAVPIYRQEVTFPVWKGRTHVQMTRRQFPLTLCWACTIHKCQGKTLDNIVVCMSGTGPFMPGQAYVAFSRVRRLADLYIVGFRAASIRCSSKVTEEMSRLANKKLAPLRAPTVPGPSTSLIFLNVRSYLKHLFDLQLTASMKNADILCFAETFLLPHQSLGQHDRITHEMTYIHRQERRTSQQLHRGGIMVMSRSPMTRLDDDGITPSAMEYICTHIKLPNTTIQVCVAYCRPPVNQRALLHDLQALFQVMDITTPTVLVGDFNVDLTNADHTHPLLQTMAALGFRQVVRRPTTDHGSLLDHVYINASVQASVSVIDCYYSDHDIIDVKLFLQ</sequence>
<dbReference type="Gene3D" id="3.60.10.10">
    <property type="entry name" value="Endonuclease/exonuclease/phosphatase"/>
    <property type="match status" value="1"/>
</dbReference>
<keyword evidence="1" id="KW-0645">Protease</keyword>
<comment type="cofactor">
    <cofactor evidence="2">
        <name>Mg(2+)</name>
        <dbReference type="ChEBI" id="CHEBI:18420"/>
    </cofactor>
</comment>
<dbReference type="GO" id="GO:0008234">
    <property type="term" value="F:cysteine-type peptidase activity"/>
    <property type="evidence" value="ECO:0007669"/>
    <property type="project" value="UniProtKB-KW"/>
</dbReference>
<dbReference type="KEGG" id="bbel:109473188"/>
<dbReference type="InterPro" id="IPR005135">
    <property type="entry name" value="Endo/exonuclease/phosphatase"/>
</dbReference>
<keyword evidence="1" id="KW-0788">Thiol protease</keyword>
<evidence type="ECO:0000256" key="2">
    <source>
        <dbReference type="RuleBase" id="RU363044"/>
    </source>
</evidence>
<dbReference type="GO" id="GO:0005524">
    <property type="term" value="F:ATP binding"/>
    <property type="evidence" value="ECO:0007669"/>
    <property type="project" value="UniProtKB-KW"/>
</dbReference>
<dbReference type="Proteomes" id="UP000515135">
    <property type="component" value="Unplaced"/>
</dbReference>
<dbReference type="Pfam" id="PF14214">
    <property type="entry name" value="Helitron_like_N"/>
    <property type="match status" value="1"/>
</dbReference>
<reference evidence="5" key="1">
    <citation type="submission" date="2025-08" db="UniProtKB">
        <authorList>
            <consortium name="RefSeq"/>
        </authorList>
    </citation>
    <scope>IDENTIFICATION</scope>
    <source>
        <tissue evidence="5">Gonad</tissue>
    </source>
</reference>
<keyword evidence="2" id="KW-0233">DNA recombination</keyword>
<dbReference type="GO" id="GO:0043139">
    <property type="term" value="F:5'-3' DNA helicase activity"/>
    <property type="evidence" value="ECO:0007669"/>
    <property type="project" value="UniProtKB-EC"/>
</dbReference>
<dbReference type="InterPro" id="IPR025476">
    <property type="entry name" value="Helitron_helicase-like"/>
</dbReference>
<dbReference type="Gene3D" id="3.90.70.80">
    <property type="match status" value="1"/>
</dbReference>
<evidence type="ECO:0000313" key="4">
    <source>
        <dbReference type="Proteomes" id="UP000515135"/>
    </source>
</evidence>
<keyword evidence="2" id="KW-0378">Hydrolase</keyword>
<keyword evidence="2" id="KW-0067">ATP-binding</keyword>
<keyword evidence="2" id="KW-0547">Nucleotide-binding</keyword>
<dbReference type="GO" id="GO:0000723">
    <property type="term" value="P:telomere maintenance"/>
    <property type="evidence" value="ECO:0007669"/>
    <property type="project" value="InterPro"/>
</dbReference>
<dbReference type="InterPro" id="IPR051055">
    <property type="entry name" value="PIF1_helicase"/>
</dbReference>
<feature type="domain" description="OTU" evidence="3">
    <location>
        <begin position="198"/>
        <end position="364"/>
    </location>
</feature>
<organism evidence="4 5">
    <name type="scientific">Branchiostoma belcheri</name>
    <name type="common">Amphioxus</name>
    <dbReference type="NCBI Taxonomy" id="7741"/>
    <lineage>
        <taxon>Eukaryota</taxon>
        <taxon>Metazoa</taxon>
        <taxon>Chordata</taxon>
        <taxon>Cephalochordata</taxon>
        <taxon>Leptocardii</taxon>
        <taxon>Amphioxiformes</taxon>
        <taxon>Branchiostomatidae</taxon>
        <taxon>Branchiostoma</taxon>
    </lineage>
</organism>
<evidence type="ECO:0000259" key="3">
    <source>
        <dbReference type="PROSITE" id="PS50802"/>
    </source>
</evidence>
<dbReference type="OrthoDB" id="8196283at2759"/>
<proteinExistence type="inferred from homology"/>
<evidence type="ECO:0000313" key="5">
    <source>
        <dbReference type="RefSeq" id="XP_019628628.1"/>
    </source>
</evidence>
<dbReference type="Pfam" id="PF05970">
    <property type="entry name" value="PIF1"/>
    <property type="match status" value="1"/>
</dbReference>
<dbReference type="EC" id="5.6.2.3" evidence="2"/>
<dbReference type="InterPro" id="IPR010285">
    <property type="entry name" value="DNA_helicase_pif1-like_DEAD"/>
</dbReference>
<dbReference type="Pfam" id="PF02338">
    <property type="entry name" value="OTU"/>
    <property type="match status" value="1"/>
</dbReference>
<dbReference type="CDD" id="cd22758">
    <property type="entry name" value="OTU_232R-like"/>
    <property type="match status" value="1"/>
</dbReference>
<dbReference type="SUPFAM" id="SSF54001">
    <property type="entry name" value="Cysteine proteinases"/>
    <property type="match status" value="1"/>
</dbReference>
<dbReference type="GO" id="GO:0006281">
    <property type="term" value="P:DNA repair"/>
    <property type="evidence" value="ECO:0007669"/>
    <property type="project" value="UniProtKB-KW"/>
</dbReference>
<protein>
    <recommendedName>
        <fullName evidence="2">ATP-dependent DNA helicase</fullName>
        <ecNumber evidence="2">5.6.2.3</ecNumber>
    </recommendedName>
</protein>
<dbReference type="GeneID" id="109473188"/>
<dbReference type="Gene3D" id="3.40.50.300">
    <property type="entry name" value="P-loop containing nucleotide triphosphate hydrolases"/>
    <property type="match status" value="1"/>
</dbReference>
<dbReference type="SUPFAM" id="SSF52540">
    <property type="entry name" value="P-loop containing nucleoside triphosphate hydrolases"/>
    <property type="match status" value="2"/>
</dbReference>
<name>A0A6P4YWA8_BRABE</name>
<keyword evidence="2" id="KW-0234">DNA repair</keyword>
<dbReference type="PANTHER" id="PTHR47642">
    <property type="entry name" value="ATP-DEPENDENT DNA HELICASE"/>
    <property type="match status" value="1"/>
</dbReference>
<keyword evidence="2" id="KW-0227">DNA damage</keyword>
<comment type="similarity">
    <text evidence="2">Belongs to the helicase family.</text>
</comment>
<dbReference type="InterPro" id="IPR036691">
    <property type="entry name" value="Endo/exonu/phosph_ase_sf"/>
</dbReference>
<dbReference type="CDD" id="cd18809">
    <property type="entry name" value="SF1_C_RecD"/>
    <property type="match status" value="1"/>
</dbReference>
<comment type="catalytic activity">
    <reaction evidence="2">
        <text>ATP + H2O = ADP + phosphate + H(+)</text>
        <dbReference type="Rhea" id="RHEA:13065"/>
        <dbReference type="ChEBI" id="CHEBI:15377"/>
        <dbReference type="ChEBI" id="CHEBI:15378"/>
        <dbReference type="ChEBI" id="CHEBI:30616"/>
        <dbReference type="ChEBI" id="CHEBI:43474"/>
        <dbReference type="ChEBI" id="CHEBI:456216"/>
        <dbReference type="EC" id="5.6.2.3"/>
    </reaction>
</comment>
<dbReference type="Pfam" id="PF20209">
    <property type="entry name" value="DUF6570"/>
    <property type="match status" value="1"/>
</dbReference>
<dbReference type="InterPro" id="IPR046700">
    <property type="entry name" value="DUF6570"/>
</dbReference>